<keyword evidence="7" id="KW-1185">Reference proteome</keyword>
<dbReference type="EMBL" id="CP032094">
    <property type="protein sequence ID" value="AXY03606.1"/>
    <property type="molecule type" value="Genomic_DNA"/>
</dbReference>
<dbReference type="Gene3D" id="1.20.120.30">
    <property type="entry name" value="Aspartate receptor, ligand-binding domain"/>
    <property type="match status" value="1"/>
</dbReference>
<sequence>MFWQKLKRENEELKSEIATLRAKYDADMQSMRQQLDSALQEVQISRENEELNKQVTLSSLEGSLMLETIRTQMATSAESLQAENEELKLLDEMFAQTHQALARLESRADKISHHAGSSMAAVQSLDSTANSITQFVSTIKEISDQTNLLALNAAIEAARAGEAGRGFAVVADEVRGLAAKAHETSGKIDQLVNQIVSQVSEIKEAISENQSCAEEVSASSSQIGCIVNEVVVKSGHMQRVIFLASTRSFLDTVKLDHAVWKQNLYKLVEAEAFDEHVSEHTECRLGEWYYRGSGKQYGQLRSFALLEEPHKEVHEYGKNALKFGKNSDTYSMIQAIKAMEKASCEVVYQIDCLMDDITKAKFG</sequence>
<evidence type="ECO:0000256" key="4">
    <source>
        <dbReference type="SAM" id="Coils"/>
    </source>
</evidence>
<dbReference type="PANTHER" id="PTHR32089:SF70">
    <property type="entry name" value="ENERGY TAXIS MODULATING METHYL ACCEPTING SENSORY TRANSDUCER"/>
    <property type="match status" value="1"/>
</dbReference>
<dbReference type="Proteomes" id="UP000262832">
    <property type="component" value="Chromosome II"/>
</dbReference>
<dbReference type="PROSITE" id="PS50111">
    <property type="entry name" value="CHEMOTAXIS_TRANSDUC_2"/>
    <property type="match status" value="1"/>
</dbReference>
<evidence type="ECO:0000313" key="7">
    <source>
        <dbReference type="Proteomes" id="UP000262832"/>
    </source>
</evidence>
<name>A0ABM6Z076_9VIBR</name>
<dbReference type="SUPFAM" id="SSF58104">
    <property type="entry name" value="Methyl-accepting chemotaxis protein (MCP) signaling domain"/>
    <property type="match status" value="1"/>
</dbReference>
<keyword evidence="2 3" id="KW-0807">Transducer</keyword>
<evidence type="ECO:0000256" key="3">
    <source>
        <dbReference type="PROSITE-ProRule" id="PRU00284"/>
    </source>
</evidence>
<dbReference type="Pfam" id="PF00015">
    <property type="entry name" value="MCPsignal"/>
    <property type="match status" value="1"/>
</dbReference>
<feature type="domain" description="Methyl-accepting transducer" evidence="5">
    <location>
        <begin position="44"/>
        <end position="272"/>
    </location>
</feature>
<evidence type="ECO:0000256" key="1">
    <source>
        <dbReference type="ARBA" id="ARBA00004370"/>
    </source>
</evidence>
<dbReference type="PANTHER" id="PTHR32089">
    <property type="entry name" value="METHYL-ACCEPTING CHEMOTAXIS PROTEIN MCPB"/>
    <property type="match status" value="1"/>
</dbReference>
<reference evidence="6 7" key="1">
    <citation type="submission" date="2018-08" db="EMBL/GenBank/DDBJ databases">
        <title>Genomic taxonomy of the Vibrionaceae family.</title>
        <authorList>
            <person name="Gomez-Gil B."/>
            <person name="Tanaka M."/>
            <person name="Sawabe T."/>
            <person name="Enciso-Ibarra K."/>
        </authorList>
    </citation>
    <scope>NUCLEOTIDE SEQUENCE [LARGE SCALE GENOMIC DNA]</scope>
    <source>
        <strain evidence="6 7">CAIM 1831</strain>
    </source>
</reference>
<accession>A0ABM6Z076</accession>
<organism evidence="6 7">
    <name type="scientific">Vibrio alfacsensis</name>
    <dbReference type="NCBI Taxonomy" id="1074311"/>
    <lineage>
        <taxon>Bacteria</taxon>
        <taxon>Pseudomonadati</taxon>
        <taxon>Pseudomonadota</taxon>
        <taxon>Gammaproteobacteria</taxon>
        <taxon>Vibrionales</taxon>
        <taxon>Vibrionaceae</taxon>
        <taxon>Vibrio</taxon>
    </lineage>
</organism>
<dbReference type="RefSeq" id="WP_128812471.1">
    <property type="nucleotide sequence ID" value="NZ_AP019850.1"/>
</dbReference>
<dbReference type="InterPro" id="IPR025991">
    <property type="entry name" value="Chemoreceptor_zinc-bind_dom"/>
</dbReference>
<evidence type="ECO:0000256" key="2">
    <source>
        <dbReference type="ARBA" id="ARBA00023224"/>
    </source>
</evidence>
<evidence type="ECO:0000313" key="6">
    <source>
        <dbReference type="EMBL" id="AXY03606.1"/>
    </source>
</evidence>
<feature type="coiled-coil region" evidence="4">
    <location>
        <begin position="3"/>
        <end position="52"/>
    </location>
</feature>
<gene>
    <name evidence="6" type="ORF">D1115_15995</name>
</gene>
<evidence type="ECO:0000259" key="5">
    <source>
        <dbReference type="PROSITE" id="PS50111"/>
    </source>
</evidence>
<dbReference type="InterPro" id="IPR004089">
    <property type="entry name" value="MCPsignal_dom"/>
</dbReference>
<proteinExistence type="predicted"/>
<comment type="subcellular location">
    <subcellularLocation>
        <location evidence="1">Membrane</location>
    </subcellularLocation>
</comment>
<dbReference type="Gene3D" id="1.10.287.950">
    <property type="entry name" value="Methyl-accepting chemotaxis protein"/>
    <property type="match status" value="1"/>
</dbReference>
<dbReference type="Pfam" id="PF13682">
    <property type="entry name" value="CZB"/>
    <property type="match status" value="1"/>
</dbReference>
<dbReference type="SMART" id="SM00283">
    <property type="entry name" value="MA"/>
    <property type="match status" value="1"/>
</dbReference>
<protein>
    <submittedName>
        <fullName evidence="6">Chemotaxis protein</fullName>
    </submittedName>
</protein>
<keyword evidence="4" id="KW-0175">Coiled coil</keyword>